<dbReference type="SUPFAM" id="SSF55729">
    <property type="entry name" value="Acyl-CoA N-acyltransferases (Nat)"/>
    <property type="match status" value="1"/>
</dbReference>
<dbReference type="AlphaFoldDB" id="A0AAN8JR59"/>
<comment type="caution">
    <text evidence="1">The sequence shown here is derived from an EMBL/GenBank/DDBJ whole genome shotgun (WGS) entry which is preliminary data.</text>
</comment>
<dbReference type="Gene3D" id="3.40.630.30">
    <property type="match status" value="1"/>
</dbReference>
<sequence length="136" mass="15410">MAARLAIRQATLQDYQGVMDIGKIYQGRDYLPALYDKYLNTFNCYVGEMDGEIVTFHGDRLVDAGATIAIAGGRVKERYRGRGIIADVLRYIDNSYKDVTSVKYMTMTTDNLNIILSGERIKRKFAQIFEMVSCLS</sequence>
<evidence type="ECO:0008006" key="3">
    <source>
        <dbReference type="Google" id="ProtNLM"/>
    </source>
</evidence>
<dbReference type="EMBL" id="JAZGQO010000007">
    <property type="protein sequence ID" value="KAK6183347.1"/>
    <property type="molecule type" value="Genomic_DNA"/>
</dbReference>
<reference evidence="1 2" key="1">
    <citation type="submission" date="2024-01" db="EMBL/GenBank/DDBJ databases">
        <title>The genome of the rayed Mediterranean limpet Patella caerulea (Linnaeus, 1758).</title>
        <authorList>
            <person name="Anh-Thu Weber A."/>
            <person name="Halstead-Nussloch G."/>
        </authorList>
    </citation>
    <scope>NUCLEOTIDE SEQUENCE [LARGE SCALE GENOMIC DNA]</scope>
    <source>
        <strain evidence="1">AATW-2023a</strain>
        <tissue evidence="1">Whole specimen</tissue>
    </source>
</reference>
<protein>
    <recommendedName>
        <fullName evidence="3">N-acetyltransferase domain-containing protein</fullName>
    </recommendedName>
</protein>
<dbReference type="PANTHER" id="PTHR47403">
    <property type="entry name" value="LOC100145250 PROTEIN"/>
    <property type="match status" value="1"/>
</dbReference>
<gene>
    <name evidence="1" type="ORF">SNE40_010847</name>
</gene>
<name>A0AAN8JR59_PATCE</name>
<organism evidence="1 2">
    <name type="scientific">Patella caerulea</name>
    <name type="common">Rayed Mediterranean limpet</name>
    <dbReference type="NCBI Taxonomy" id="87958"/>
    <lineage>
        <taxon>Eukaryota</taxon>
        <taxon>Metazoa</taxon>
        <taxon>Spiralia</taxon>
        <taxon>Lophotrochozoa</taxon>
        <taxon>Mollusca</taxon>
        <taxon>Gastropoda</taxon>
        <taxon>Patellogastropoda</taxon>
        <taxon>Patelloidea</taxon>
        <taxon>Patellidae</taxon>
        <taxon>Patella</taxon>
    </lineage>
</organism>
<evidence type="ECO:0000313" key="2">
    <source>
        <dbReference type="Proteomes" id="UP001347796"/>
    </source>
</evidence>
<dbReference type="InterPro" id="IPR016181">
    <property type="entry name" value="Acyl_CoA_acyltransferase"/>
</dbReference>
<dbReference type="Proteomes" id="UP001347796">
    <property type="component" value="Unassembled WGS sequence"/>
</dbReference>
<proteinExistence type="predicted"/>
<keyword evidence="2" id="KW-1185">Reference proteome</keyword>
<accession>A0AAN8JR59</accession>
<evidence type="ECO:0000313" key="1">
    <source>
        <dbReference type="EMBL" id="KAK6183347.1"/>
    </source>
</evidence>
<dbReference type="PANTHER" id="PTHR47403:SF6">
    <property type="entry name" value="N-ACETYLTRANSFERASE DOMAIN-CONTAINING PROTEIN"/>
    <property type="match status" value="1"/>
</dbReference>